<keyword evidence="2" id="KW-1185">Reference proteome</keyword>
<dbReference type="InterPro" id="IPR021490">
    <property type="entry name" value="DUF3144"/>
</dbReference>
<reference evidence="1 2" key="1">
    <citation type="submission" date="2024-02" db="EMBL/GenBank/DDBJ databases">
        <title>Genome analysis and characterization of Microbaculum marinisediminis sp. nov., isolated from marine sediment.</title>
        <authorList>
            <person name="Du Z.-J."/>
            <person name="Ye Y.-Q."/>
            <person name="Zhang Z.-R."/>
            <person name="Yuan S.-M."/>
            <person name="Zhang X.-Y."/>
        </authorList>
    </citation>
    <scope>NUCLEOTIDE SEQUENCE [LARGE SCALE GENOMIC DNA]</scope>
    <source>
        <strain evidence="1 2">SDUM1044001</strain>
    </source>
</reference>
<sequence>MTNDERGRVGDEEVLNTKAFLEVANRFIEFANRENMTVKATDLHMAFLYGAARYNAYVAKAILEVENHEEFVDHMVEQYRKMLQQHLADGSLEEPVD</sequence>
<evidence type="ECO:0000313" key="2">
    <source>
        <dbReference type="Proteomes" id="UP001378188"/>
    </source>
</evidence>
<gene>
    <name evidence="1" type="ORF">V3328_15710</name>
</gene>
<dbReference type="Pfam" id="PF11342">
    <property type="entry name" value="DUF3144"/>
    <property type="match status" value="1"/>
</dbReference>
<dbReference type="Proteomes" id="UP001378188">
    <property type="component" value="Unassembled WGS sequence"/>
</dbReference>
<comment type="caution">
    <text evidence="1">The sequence shown here is derived from an EMBL/GenBank/DDBJ whole genome shotgun (WGS) entry which is preliminary data.</text>
</comment>
<accession>A0AAW9RZA9</accession>
<protein>
    <submittedName>
        <fullName evidence="1">DUF3144 domain-containing protein</fullName>
    </submittedName>
</protein>
<dbReference type="AlphaFoldDB" id="A0AAW9RZA9"/>
<name>A0AAW9RZA9_9HYPH</name>
<dbReference type="Gene3D" id="1.10.287.3020">
    <property type="match status" value="1"/>
</dbReference>
<dbReference type="RefSeq" id="WP_340330629.1">
    <property type="nucleotide sequence ID" value="NZ_JAZHOF010000006.1"/>
</dbReference>
<proteinExistence type="predicted"/>
<evidence type="ECO:0000313" key="1">
    <source>
        <dbReference type="EMBL" id="MEJ8572936.1"/>
    </source>
</evidence>
<organism evidence="1 2">
    <name type="scientific">Microbaculum marinum</name>
    <dbReference type="NCBI Taxonomy" id="1764581"/>
    <lineage>
        <taxon>Bacteria</taxon>
        <taxon>Pseudomonadati</taxon>
        <taxon>Pseudomonadota</taxon>
        <taxon>Alphaproteobacteria</taxon>
        <taxon>Hyphomicrobiales</taxon>
        <taxon>Tepidamorphaceae</taxon>
        <taxon>Microbaculum</taxon>
    </lineage>
</organism>
<dbReference type="EMBL" id="JAZHOF010000006">
    <property type="protein sequence ID" value="MEJ8572936.1"/>
    <property type="molecule type" value="Genomic_DNA"/>
</dbReference>